<proteinExistence type="predicted"/>
<dbReference type="AlphaFoldDB" id="A0AAD0YR73"/>
<dbReference type="EMBL" id="CP033923">
    <property type="protein sequence ID" value="AZA93614.1"/>
    <property type="molecule type" value="Genomic_DNA"/>
</dbReference>
<dbReference type="RefSeq" id="WP_123860412.1">
    <property type="nucleotide sequence ID" value="NZ_CP033923.1"/>
</dbReference>
<reference evidence="1 2" key="1">
    <citation type="submission" date="2018-11" db="EMBL/GenBank/DDBJ databases">
        <title>Proposal to divide the Flavobacteriaceae and reorganize its genera based on Amino Acid Identity values calculated from whole genome sequences.</title>
        <authorList>
            <person name="Nicholson A.C."/>
            <person name="Gulvik C.A."/>
            <person name="Whitney A.M."/>
            <person name="Humrighouse B.W."/>
            <person name="Bell M."/>
            <person name="Holmes B."/>
            <person name="Steigerwalt A.G."/>
            <person name="Villarma A."/>
            <person name="Sheth M."/>
            <person name="Batra D."/>
            <person name="Pryor J."/>
            <person name="Bernardet J.-F."/>
            <person name="Hugo C."/>
            <person name="Kampfer P."/>
            <person name="Newman J."/>
            <person name="McQuiston J.R."/>
        </authorList>
    </citation>
    <scope>NUCLEOTIDE SEQUENCE [LARGE SCALE GENOMIC DNA]</scope>
    <source>
        <strain evidence="1 2">G0041</strain>
    </source>
</reference>
<protein>
    <submittedName>
        <fullName evidence="1">Uncharacterized protein</fullName>
    </submittedName>
</protein>
<keyword evidence="2" id="KW-1185">Reference proteome</keyword>
<dbReference type="Proteomes" id="UP000278288">
    <property type="component" value="Chromosome"/>
</dbReference>
<sequence length="179" mass="19156">MKKYLFSILAVIAISALNGQVIIGGTNGIAPNKASVLLEFEGQNKGIIIPYTRTLPASPAEGTLLLDVSNESQARVKYYNGSWTDLSGQDANVASEMTIQPTSAQVFEQNNTKAIIGSNVSSAEGVLILESSTKAMVLPTVDSTDNIPDPSPGMIVYINKTGSKRLAVFNGNKWSYWMP</sequence>
<gene>
    <name evidence="1" type="ORF">EG343_24910</name>
</gene>
<evidence type="ECO:0000313" key="1">
    <source>
        <dbReference type="EMBL" id="AZA93614.1"/>
    </source>
</evidence>
<name>A0AAD0YR73_CHRNA</name>
<accession>A0AAD0YR73</accession>
<evidence type="ECO:0000313" key="2">
    <source>
        <dbReference type="Proteomes" id="UP000278288"/>
    </source>
</evidence>
<organism evidence="1 2">
    <name type="scientific">Chryseobacterium nakagawai</name>
    <dbReference type="NCBI Taxonomy" id="1241982"/>
    <lineage>
        <taxon>Bacteria</taxon>
        <taxon>Pseudomonadati</taxon>
        <taxon>Bacteroidota</taxon>
        <taxon>Flavobacteriia</taxon>
        <taxon>Flavobacteriales</taxon>
        <taxon>Weeksellaceae</taxon>
        <taxon>Chryseobacterium group</taxon>
        <taxon>Chryseobacterium</taxon>
    </lineage>
</organism>
<dbReference type="KEGG" id="cnk:EG343_24910"/>